<name>A0ACC1M0B3_9FUNG</name>
<accession>A0ACC1M0B3</accession>
<proteinExistence type="predicted"/>
<dbReference type="EC" id="3.1.3.1" evidence="1"/>
<organism evidence="1 2">
    <name type="scientific">Coemansia aciculifera</name>
    <dbReference type="NCBI Taxonomy" id="417176"/>
    <lineage>
        <taxon>Eukaryota</taxon>
        <taxon>Fungi</taxon>
        <taxon>Fungi incertae sedis</taxon>
        <taxon>Zoopagomycota</taxon>
        <taxon>Kickxellomycotina</taxon>
        <taxon>Kickxellomycetes</taxon>
        <taxon>Kickxellales</taxon>
        <taxon>Kickxellaceae</taxon>
        <taxon>Coemansia</taxon>
    </lineage>
</organism>
<protein>
    <submittedName>
        <fullName evidence="1">Vacuolar alkaline phosphatase</fullName>
        <ecNumber evidence="1">3.1.3.1</ecNumber>
    </submittedName>
</protein>
<keyword evidence="2" id="KW-1185">Reference proteome</keyword>
<dbReference type="EMBL" id="JANBVB010000882">
    <property type="protein sequence ID" value="KAJ2891839.1"/>
    <property type="molecule type" value="Genomic_DNA"/>
</dbReference>
<dbReference type="Proteomes" id="UP001139981">
    <property type="component" value="Unassembled WGS sequence"/>
</dbReference>
<feature type="non-terminal residue" evidence="1">
    <location>
        <position position="1"/>
    </location>
</feature>
<evidence type="ECO:0000313" key="2">
    <source>
        <dbReference type="Proteomes" id="UP001139981"/>
    </source>
</evidence>
<comment type="caution">
    <text evidence="1">The sequence shown here is derived from an EMBL/GenBank/DDBJ whole genome shotgun (WGS) entry which is preliminary data.</text>
</comment>
<evidence type="ECO:0000313" key="1">
    <source>
        <dbReference type="EMBL" id="KAJ2891839.1"/>
    </source>
</evidence>
<sequence length="259" mass="27560">PSLTEMTNKALDILHNAAIAPAPNGNATSCTPGFFVMIEGARIDLAAHDNDPAAHLHDIIEYWNAVASVRKFIDAHPDTLLIATSDHETGGLTLGFDPEYIWYPDVLTPVKNSAEVICAQIRPLSKDKDKLHAIVTAQVLPNLLGIDDATEDEIGDIIKGAGGSAKACKHAVGHVVSDRARLAWTTGGHTGVDVGLYAYGASSGHIRGSYDNTHVGQLLADYLDVKPDSITPLLAHQNTKQNGFEGNTVDLKVGKNTSE</sequence>
<keyword evidence="1" id="KW-0378">Hydrolase</keyword>
<gene>
    <name evidence="1" type="primary">PHO8_1</name>
    <name evidence="1" type="ORF">IWW38_003452</name>
</gene>
<reference evidence="1" key="1">
    <citation type="submission" date="2022-07" db="EMBL/GenBank/DDBJ databases">
        <title>Phylogenomic reconstructions and comparative analyses of Kickxellomycotina fungi.</title>
        <authorList>
            <person name="Reynolds N.K."/>
            <person name="Stajich J.E."/>
            <person name="Barry K."/>
            <person name="Grigoriev I.V."/>
            <person name="Crous P."/>
            <person name="Smith M.E."/>
        </authorList>
    </citation>
    <scope>NUCLEOTIDE SEQUENCE</scope>
    <source>
        <strain evidence="1">CBS 190363</strain>
    </source>
</reference>